<dbReference type="InterPro" id="IPR001387">
    <property type="entry name" value="Cro/C1-type_HTH"/>
</dbReference>
<evidence type="ECO:0000256" key="1">
    <source>
        <dbReference type="ARBA" id="ARBA00023125"/>
    </source>
</evidence>
<dbReference type="CDD" id="cd00093">
    <property type="entry name" value="HTH_XRE"/>
    <property type="match status" value="1"/>
</dbReference>
<reference evidence="3" key="1">
    <citation type="submission" date="2023-06" db="EMBL/GenBank/DDBJ databases">
        <title>Genomic of Parafulvivirga corallium.</title>
        <authorList>
            <person name="Wang G."/>
        </authorList>
    </citation>
    <scope>NUCLEOTIDE SEQUENCE</scope>
    <source>
        <strain evidence="3">BMA10</strain>
    </source>
</reference>
<dbReference type="Pfam" id="PF01381">
    <property type="entry name" value="HTH_3"/>
    <property type="match status" value="1"/>
</dbReference>
<dbReference type="PANTHER" id="PTHR46797">
    <property type="entry name" value="HTH-TYPE TRANSCRIPTIONAL REGULATOR"/>
    <property type="match status" value="1"/>
</dbReference>
<dbReference type="CDD" id="cd02209">
    <property type="entry name" value="cupin_XRE_C"/>
    <property type="match status" value="1"/>
</dbReference>
<dbReference type="RefSeq" id="WP_346751092.1">
    <property type="nucleotide sequence ID" value="NZ_JAUJEA010000002.1"/>
</dbReference>
<dbReference type="InterPro" id="IPR014710">
    <property type="entry name" value="RmlC-like_jellyroll"/>
</dbReference>
<evidence type="ECO:0000313" key="4">
    <source>
        <dbReference type="Proteomes" id="UP001172082"/>
    </source>
</evidence>
<dbReference type="EMBL" id="JAUJEA010000002">
    <property type="protein sequence ID" value="MDN5201064.1"/>
    <property type="molecule type" value="Genomic_DNA"/>
</dbReference>
<comment type="caution">
    <text evidence="3">The sequence shown here is derived from an EMBL/GenBank/DDBJ whole genome shotgun (WGS) entry which is preliminary data.</text>
</comment>
<organism evidence="3 4">
    <name type="scientific">Splendidivirga corallicola</name>
    <dbReference type="NCBI Taxonomy" id="3051826"/>
    <lineage>
        <taxon>Bacteria</taxon>
        <taxon>Pseudomonadati</taxon>
        <taxon>Bacteroidota</taxon>
        <taxon>Cytophagia</taxon>
        <taxon>Cytophagales</taxon>
        <taxon>Splendidivirgaceae</taxon>
        <taxon>Splendidivirga</taxon>
    </lineage>
</organism>
<evidence type="ECO:0000313" key="3">
    <source>
        <dbReference type="EMBL" id="MDN5201064.1"/>
    </source>
</evidence>
<dbReference type="Gene3D" id="1.10.260.40">
    <property type="entry name" value="lambda repressor-like DNA-binding domains"/>
    <property type="match status" value="1"/>
</dbReference>
<gene>
    <name evidence="3" type="ORF">QQ008_06820</name>
</gene>
<dbReference type="Proteomes" id="UP001172082">
    <property type="component" value="Unassembled WGS sequence"/>
</dbReference>
<dbReference type="SMART" id="SM00530">
    <property type="entry name" value="HTH_XRE"/>
    <property type="match status" value="1"/>
</dbReference>
<dbReference type="SUPFAM" id="SSF47413">
    <property type="entry name" value="lambda repressor-like DNA-binding domains"/>
    <property type="match status" value="1"/>
</dbReference>
<evidence type="ECO:0000259" key="2">
    <source>
        <dbReference type="PROSITE" id="PS50943"/>
    </source>
</evidence>
<dbReference type="PROSITE" id="PS50943">
    <property type="entry name" value="HTH_CROC1"/>
    <property type="match status" value="1"/>
</dbReference>
<protein>
    <submittedName>
        <fullName evidence="3">XRE family transcriptional regulator</fullName>
    </submittedName>
</protein>
<dbReference type="InterPro" id="IPR010982">
    <property type="entry name" value="Lambda_DNA-bd_dom_sf"/>
</dbReference>
<keyword evidence="1" id="KW-0238">DNA-binding</keyword>
<dbReference type="SUPFAM" id="SSF51182">
    <property type="entry name" value="RmlC-like cupins"/>
    <property type="match status" value="1"/>
</dbReference>
<proteinExistence type="predicted"/>
<dbReference type="Pfam" id="PF07883">
    <property type="entry name" value="Cupin_2"/>
    <property type="match status" value="1"/>
</dbReference>
<name>A0ABT8KK28_9BACT</name>
<dbReference type="PANTHER" id="PTHR46797:SF1">
    <property type="entry name" value="METHYLPHOSPHONATE SYNTHASE"/>
    <property type="match status" value="1"/>
</dbReference>
<dbReference type="Gene3D" id="2.60.120.10">
    <property type="entry name" value="Jelly Rolls"/>
    <property type="match status" value="1"/>
</dbReference>
<dbReference type="InterPro" id="IPR050807">
    <property type="entry name" value="TransReg_Diox_bact_type"/>
</dbReference>
<accession>A0ABT8KK28</accession>
<dbReference type="InterPro" id="IPR011051">
    <property type="entry name" value="RmlC_Cupin_sf"/>
</dbReference>
<feature type="domain" description="HTH cro/C1-type" evidence="2">
    <location>
        <begin position="13"/>
        <end position="67"/>
    </location>
</feature>
<keyword evidence="4" id="KW-1185">Reference proteome</keyword>
<sequence length="191" mass="21751">MKDDSLSLIGKKIKEERKKRNLSLQQIAERSDVTAGLLSKIENFRTIPSLPVLLNISKALEVNLSELVESVRLEEKSSYTLIRDQQGELEEREDSLGLVYESLIHQDLFNLNIRVNIVRIHGNVFREPIATDGMELVYVLNGDVTYGLNGEKIHLTKGDTLFFDGSTPHSVQNNQEEEAILFKVYLIPRKD</sequence>
<dbReference type="InterPro" id="IPR013096">
    <property type="entry name" value="Cupin_2"/>
</dbReference>